<evidence type="ECO:0000256" key="1">
    <source>
        <dbReference type="SAM" id="SignalP"/>
    </source>
</evidence>
<keyword evidence="1" id="KW-0732">Signal</keyword>
<sequence length="232" mass="25919">MKSSLQVSLVLATLVCISGNVDGVTLEADPLDDDCDVIYVDKTEVKTTDYVCEPLRTVEYISLWERLIARLYEHPRAFNYIHGLTHIEKVNPHMSVGTPVCPSKTKKIFGYFKLHGRVLCLVVRPDLQQVEHVTCAQKSCCNDASLCLESGFYTQRYLVFCDFFIPSLHDSIDLISDDPGLCDVDALLEDHEPDAPNAPNGPSKRSVAPFGYFAFKFSKVPSTCSCGQCNWI</sequence>
<gene>
    <name evidence="2" type="ORF">KP79_PYT12370</name>
</gene>
<evidence type="ECO:0000313" key="2">
    <source>
        <dbReference type="EMBL" id="OWF37206.1"/>
    </source>
</evidence>
<proteinExistence type="predicted"/>
<keyword evidence="3" id="KW-1185">Reference proteome</keyword>
<dbReference type="Proteomes" id="UP000242188">
    <property type="component" value="Unassembled WGS sequence"/>
</dbReference>
<name>A0A210PLA0_MIZYE</name>
<dbReference type="EMBL" id="NEDP02005593">
    <property type="protein sequence ID" value="OWF37206.1"/>
    <property type="molecule type" value="Genomic_DNA"/>
</dbReference>
<accession>A0A210PLA0</accession>
<evidence type="ECO:0000313" key="3">
    <source>
        <dbReference type="Proteomes" id="UP000242188"/>
    </source>
</evidence>
<dbReference type="AlphaFoldDB" id="A0A210PLA0"/>
<organism evidence="2 3">
    <name type="scientific">Mizuhopecten yessoensis</name>
    <name type="common">Japanese scallop</name>
    <name type="synonym">Patinopecten yessoensis</name>
    <dbReference type="NCBI Taxonomy" id="6573"/>
    <lineage>
        <taxon>Eukaryota</taxon>
        <taxon>Metazoa</taxon>
        <taxon>Spiralia</taxon>
        <taxon>Lophotrochozoa</taxon>
        <taxon>Mollusca</taxon>
        <taxon>Bivalvia</taxon>
        <taxon>Autobranchia</taxon>
        <taxon>Pteriomorphia</taxon>
        <taxon>Pectinida</taxon>
        <taxon>Pectinoidea</taxon>
        <taxon>Pectinidae</taxon>
        <taxon>Mizuhopecten</taxon>
    </lineage>
</organism>
<reference evidence="2 3" key="1">
    <citation type="journal article" date="2017" name="Nat. Ecol. Evol.">
        <title>Scallop genome provides insights into evolution of bilaterian karyotype and development.</title>
        <authorList>
            <person name="Wang S."/>
            <person name="Zhang J."/>
            <person name="Jiao W."/>
            <person name="Li J."/>
            <person name="Xun X."/>
            <person name="Sun Y."/>
            <person name="Guo X."/>
            <person name="Huan P."/>
            <person name="Dong B."/>
            <person name="Zhang L."/>
            <person name="Hu X."/>
            <person name="Sun X."/>
            <person name="Wang J."/>
            <person name="Zhao C."/>
            <person name="Wang Y."/>
            <person name="Wang D."/>
            <person name="Huang X."/>
            <person name="Wang R."/>
            <person name="Lv J."/>
            <person name="Li Y."/>
            <person name="Zhang Z."/>
            <person name="Liu B."/>
            <person name="Lu W."/>
            <person name="Hui Y."/>
            <person name="Liang J."/>
            <person name="Zhou Z."/>
            <person name="Hou R."/>
            <person name="Li X."/>
            <person name="Liu Y."/>
            <person name="Li H."/>
            <person name="Ning X."/>
            <person name="Lin Y."/>
            <person name="Zhao L."/>
            <person name="Xing Q."/>
            <person name="Dou J."/>
            <person name="Li Y."/>
            <person name="Mao J."/>
            <person name="Guo H."/>
            <person name="Dou H."/>
            <person name="Li T."/>
            <person name="Mu C."/>
            <person name="Jiang W."/>
            <person name="Fu Q."/>
            <person name="Fu X."/>
            <person name="Miao Y."/>
            <person name="Liu J."/>
            <person name="Yu Q."/>
            <person name="Li R."/>
            <person name="Liao H."/>
            <person name="Li X."/>
            <person name="Kong Y."/>
            <person name="Jiang Z."/>
            <person name="Chourrout D."/>
            <person name="Li R."/>
            <person name="Bao Z."/>
        </authorList>
    </citation>
    <scope>NUCLEOTIDE SEQUENCE [LARGE SCALE GENOMIC DNA]</scope>
    <source>
        <strain evidence="2 3">PY_sf001</strain>
    </source>
</reference>
<dbReference type="OrthoDB" id="10430001at2759"/>
<comment type="caution">
    <text evidence="2">The sequence shown here is derived from an EMBL/GenBank/DDBJ whole genome shotgun (WGS) entry which is preliminary data.</text>
</comment>
<feature type="chain" id="PRO_5012374478" evidence="1">
    <location>
        <begin position="24"/>
        <end position="232"/>
    </location>
</feature>
<feature type="signal peptide" evidence="1">
    <location>
        <begin position="1"/>
        <end position="23"/>
    </location>
</feature>
<protein>
    <submittedName>
        <fullName evidence="2">Uncharacterized protein</fullName>
    </submittedName>
</protein>